<dbReference type="Gene3D" id="3.30.560.10">
    <property type="entry name" value="Glucose Oxidase, domain 3"/>
    <property type="match status" value="1"/>
</dbReference>
<comment type="cofactor">
    <cofactor evidence="4">
        <name>FAD</name>
        <dbReference type="ChEBI" id="CHEBI:57692"/>
    </cofactor>
</comment>
<dbReference type="GO" id="GO:0016614">
    <property type="term" value="F:oxidoreductase activity, acting on CH-OH group of donors"/>
    <property type="evidence" value="ECO:0007669"/>
    <property type="project" value="InterPro"/>
</dbReference>
<feature type="chain" id="PRO_5020734858" evidence="5">
    <location>
        <begin position="32"/>
        <end position="642"/>
    </location>
</feature>
<dbReference type="InterPro" id="IPR000172">
    <property type="entry name" value="GMC_OxRdtase_N"/>
</dbReference>
<evidence type="ECO:0000256" key="2">
    <source>
        <dbReference type="ARBA" id="ARBA00023180"/>
    </source>
</evidence>
<dbReference type="Gene3D" id="3.50.50.60">
    <property type="entry name" value="FAD/NAD(P)-binding domain"/>
    <property type="match status" value="1"/>
</dbReference>
<evidence type="ECO:0000256" key="1">
    <source>
        <dbReference type="ARBA" id="ARBA00010790"/>
    </source>
</evidence>
<protein>
    <submittedName>
        <fullName evidence="7">GMC oxidoreductase</fullName>
    </submittedName>
</protein>
<dbReference type="PANTHER" id="PTHR11552">
    <property type="entry name" value="GLUCOSE-METHANOL-CHOLINE GMC OXIDOREDUCTASE"/>
    <property type="match status" value="1"/>
</dbReference>
<feature type="binding site" evidence="4">
    <location>
        <begin position="623"/>
        <end position="624"/>
    </location>
    <ligand>
        <name>FAD</name>
        <dbReference type="ChEBI" id="CHEBI:57692"/>
    </ligand>
</feature>
<dbReference type="PIRSF" id="PIRSF000137">
    <property type="entry name" value="Alcohol_oxidase"/>
    <property type="match status" value="1"/>
</dbReference>
<dbReference type="EMBL" id="QZAL01000177">
    <property type="protein sequence ID" value="THW34557.1"/>
    <property type="molecule type" value="Genomic_DNA"/>
</dbReference>
<gene>
    <name evidence="7" type="ORF">D6D22_08556</name>
</gene>
<dbReference type="Pfam" id="PF05199">
    <property type="entry name" value="GMC_oxred_C"/>
    <property type="match status" value="1"/>
</dbReference>
<dbReference type="InterPro" id="IPR007867">
    <property type="entry name" value="GMC_OxRtase_C"/>
</dbReference>
<keyword evidence="4" id="KW-0285">Flavoprotein</keyword>
<dbReference type="SUPFAM" id="SSF54373">
    <property type="entry name" value="FAD-linked reductases, C-terminal domain"/>
    <property type="match status" value="1"/>
</dbReference>
<feature type="active site" description="Proton acceptor" evidence="3">
    <location>
        <position position="622"/>
    </location>
</feature>
<dbReference type="PANTHER" id="PTHR11552:SF138">
    <property type="entry name" value="DEHYDROGENASE PKFF-RELATED"/>
    <property type="match status" value="1"/>
</dbReference>
<accession>A0A4S8XAP3</accession>
<dbReference type="Pfam" id="PF00732">
    <property type="entry name" value="GMC_oxred_N"/>
    <property type="match status" value="1"/>
</dbReference>
<dbReference type="SUPFAM" id="SSF51905">
    <property type="entry name" value="FAD/NAD(P)-binding domain"/>
    <property type="match status" value="1"/>
</dbReference>
<keyword evidence="2" id="KW-0325">Glycoprotein</keyword>
<proteinExistence type="inferred from homology"/>
<dbReference type="Proteomes" id="UP000310687">
    <property type="component" value="Unassembled WGS sequence"/>
</dbReference>
<keyword evidence="4" id="KW-0274">FAD</keyword>
<evidence type="ECO:0000259" key="6">
    <source>
        <dbReference type="PROSITE" id="PS00624"/>
    </source>
</evidence>
<keyword evidence="5" id="KW-0732">Signal</keyword>
<comment type="similarity">
    <text evidence="1">Belongs to the GMC oxidoreductase family.</text>
</comment>
<feature type="active site" description="Proton donor" evidence="3">
    <location>
        <position position="578"/>
    </location>
</feature>
<name>A0A4S8XAP3_AURPU</name>
<dbReference type="PROSITE" id="PS00624">
    <property type="entry name" value="GMC_OXRED_2"/>
    <property type="match status" value="1"/>
</dbReference>
<feature type="domain" description="Glucose-methanol-choline oxidoreductase N-terminal" evidence="6">
    <location>
        <begin position="345"/>
        <end position="359"/>
    </location>
</feature>
<evidence type="ECO:0000256" key="4">
    <source>
        <dbReference type="PIRSR" id="PIRSR000137-2"/>
    </source>
</evidence>
<reference evidence="7 8" key="1">
    <citation type="submission" date="2018-10" db="EMBL/GenBank/DDBJ databases">
        <title>Fifty Aureobasidium pullulans genomes reveal a recombining polyextremotolerant generalist.</title>
        <authorList>
            <person name="Gostincar C."/>
            <person name="Turk M."/>
            <person name="Zajc J."/>
            <person name="Gunde-Cimerman N."/>
        </authorList>
    </citation>
    <scope>NUCLEOTIDE SEQUENCE [LARGE SCALE GENOMIC DNA]</scope>
    <source>
        <strain evidence="7 8">EXF-11013</strain>
    </source>
</reference>
<dbReference type="InterPro" id="IPR036188">
    <property type="entry name" value="FAD/NAD-bd_sf"/>
</dbReference>
<evidence type="ECO:0000313" key="7">
    <source>
        <dbReference type="EMBL" id="THW34557.1"/>
    </source>
</evidence>
<evidence type="ECO:0000256" key="5">
    <source>
        <dbReference type="SAM" id="SignalP"/>
    </source>
</evidence>
<evidence type="ECO:0000313" key="8">
    <source>
        <dbReference type="Proteomes" id="UP000310687"/>
    </source>
</evidence>
<comment type="caution">
    <text evidence="7">The sequence shown here is derived from an EMBL/GenBank/DDBJ whole genome shotgun (WGS) entry which is preliminary data.</text>
</comment>
<dbReference type="InterPro" id="IPR012132">
    <property type="entry name" value="GMC_OxRdtase"/>
</dbReference>
<dbReference type="AlphaFoldDB" id="A0A4S8XAP3"/>
<evidence type="ECO:0000256" key="3">
    <source>
        <dbReference type="PIRSR" id="PIRSR000137-1"/>
    </source>
</evidence>
<sequence>MPAMFDGPSPLIATMRATTLCLTSLAQVALASTLYSNSFGVPGLNATYDYVVVGGGTAGLTIAARLAEDPNISVAVIEAGGFYQQENGNGRSPTIEIKNAINSLLISVIPGLCTTQFTGSDPDDTQPLIDWGFTTTPQAGINNQISHYARGKTLGGSSARNYMAYHRGTNGSYGMWADQVGDESYRLSNLDQYFQRSINITAPNVNLRKTNATVNYKVKLNHAQDGYYHPLQLSWSNWVASISTWTYAAYRTLSLIPNAAGFESGDLDGYFYNPSTITPDTQHRSSSQTSFLDYAMRTTSIKVYTHALARQILFTHDKVANGVLVQSGSKNYTLSATKEVILSAGAFQSPQMLMVSGIGPRETLQKYGIPVIADLPGVGQNLQDQPTIGSVYRVNVPTSSKLVNDPEYAAEAAASYLANGTGIYAAPPGILAFERISESRPELLSNDTLLALKSIPDDWPQLEYLTQDGYVGTNRNYRTADPRDGYNYASISMVVVSQFSKGNVTVSSADASVQPVINPNWLTAPEDFDLAIAGFKRTREIWSHINVTIGPEHLPGPNVTTDAQILDYIRDAAFTLYHASATCKMGRIDDKMAVVDSKARVYGVQGLRVVDASAFPFLPPGHPQATVYMLAEKIAEDIKRGY</sequence>
<organism evidence="7 8">
    <name type="scientific">Aureobasidium pullulans</name>
    <name type="common">Black yeast</name>
    <name type="synonym">Pullularia pullulans</name>
    <dbReference type="NCBI Taxonomy" id="5580"/>
    <lineage>
        <taxon>Eukaryota</taxon>
        <taxon>Fungi</taxon>
        <taxon>Dikarya</taxon>
        <taxon>Ascomycota</taxon>
        <taxon>Pezizomycotina</taxon>
        <taxon>Dothideomycetes</taxon>
        <taxon>Dothideomycetidae</taxon>
        <taxon>Dothideales</taxon>
        <taxon>Saccotheciaceae</taxon>
        <taxon>Aureobasidium</taxon>
    </lineage>
</organism>
<dbReference type="GO" id="GO:0050660">
    <property type="term" value="F:flavin adenine dinucleotide binding"/>
    <property type="evidence" value="ECO:0007669"/>
    <property type="project" value="InterPro"/>
</dbReference>
<dbReference type="GO" id="GO:0044550">
    <property type="term" value="P:secondary metabolite biosynthetic process"/>
    <property type="evidence" value="ECO:0007669"/>
    <property type="project" value="TreeGrafter"/>
</dbReference>
<feature type="signal peptide" evidence="5">
    <location>
        <begin position="1"/>
        <end position="31"/>
    </location>
</feature>